<dbReference type="PANTHER" id="PTHR30146:SF148">
    <property type="entry name" value="HTH-TYPE TRANSCRIPTIONAL REPRESSOR PURR-RELATED"/>
    <property type="match status" value="1"/>
</dbReference>
<dbReference type="SMART" id="SM00354">
    <property type="entry name" value="HTH_LACI"/>
    <property type="match status" value="1"/>
</dbReference>
<protein>
    <submittedName>
        <fullName evidence="6">Alanine racemase</fullName>
    </submittedName>
</protein>
<comment type="caution">
    <text evidence="6">The sequence shown here is derived from an EMBL/GenBank/DDBJ whole genome shotgun (WGS) entry which is preliminary data.</text>
</comment>
<dbReference type="Pfam" id="PF00356">
    <property type="entry name" value="LacI"/>
    <property type="match status" value="1"/>
</dbReference>
<dbReference type="Proteomes" id="UP000635606">
    <property type="component" value="Unassembled WGS sequence"/>
</dbReference>
<dbReference type="Gene3D" id="3.40.50.2300">
    <property type="match status" value="2"/>
</dbReference>
<dbReference type="AlphaFoldDB" id="A0A8J3ZQ44"/>
<keyword evidence="1" id="KW-0678">Repressor</keyword>
<dbReference type="SUPFAM" id="SSF47413">
    <property type="entry name" value="lambda repressor-like DNA-binding domains"/>
    <property type="match status" value="1"/>
</dbReference>
<evidence type="ECO:0000313" key="7">
    <source>
        <dbReference type="Proteomes" id="UP000635606"/>
    </source>
</evidence>
<gene>
    <name evidence="6" type="ORF">Voc01_019140</name>
</gene>
<dbReference type="Pfam" id="PF13377">
    <property type="entry name" value="Peripla_BP_3"/>
    <property type="match status" value="1"/>
</dbReference>
<evidence type="ECO:0000256" key="2">
    <source>
        <dbReference type="ARBA" id="ARBA00023015"/>
    </source>
</evidence>
<dbReference type="GO" id="GO:0000976">
    <property type="term" value="F:transcription cis-regulatory region binding"/>
    <property type="evidence" value="ECO:0007669"/>
    <property type="project" value="TreeGrafter"/>
</dbReference>
<feature type="domain" description="HTH lacI-type" evidence="5">
    <location>
        <begin position="6"/>
        <end position="62"/>
    </location>
</feature>
<name>A0A8J3ZQ44_9ACTN</name>
<dbReference type="InterPro" id="IPR028082">
    <property type="entry name" value="Peripla_BP_I"/>
</dbReference>
<keyword evidence="3" id="KW-0238">DNA-binding</keyword>
<dbReference type="InterPro" id="IPR000843">
    <property type="entry name" value="HTH_LacI"/>
</dbReference>
<evidence type="ECO:0000256" key="1">
    <source>
        <dbReference type="ARBA" id="ARBA00022491"/>
    </source>
</evidence>
<evidence type="ECO:0000256" key="4">
    <source>
        <dbReference type="ARBA" id="ARBA00023163"/>
    </source>
</evidence>
<dbReference type="Gene3D" id="1.10.260.40">
    <property type="entry name" value="lambda repressor-like DNA-binding domains"/>
    <property type="match status" value="1"/>
</dbReference>
<keyword evidence="7" id="KW-1185">Reference proteome</keyword>
<reference evidence="6" key="1">
    <citation type="submission" date="2021-01" db="EMBL/GenBank/DDBJ databases">
        <title>Whole genome shotgun sequence of Virgisporangium ochraceum NBRC 16418.</title>
        <authorList>
            <person name="Komaki H."/>
            <person name="Tamura T."/>
        </authorList>
    </citation>
    <scope>NUCLEOTIDE SEQUENCE</scope>
    <source>
        <strain evidence="6">NBRC 16418</strain>
    </source>
</reference>
<organism evidence="6 7">
    <name type="scientific">Virgisporangium ochraceum</name>
    <dbReference type="NCBI Taxonomy" id="65505"/>
    <lineage>
        <taxon>Bacteria</taxon>
        <taxon>Bacillati</taxon>
        <taxon>Actinomycetota</taxon>
        <taxon>Actinomycetes</taxon>
        <taxon>Micromonosporales</taxon>
        <taxon>Micromonosporaceae</taxon>
        <taxon>Virgisporangium</taxon>
    </lineage>
</organism>
<evidence type="ECO:0000259" key="5">
    <source>
        <dbReference type="PROSITE" id="PS50932"/>
    </source>
</evidence>
<dbReference type="CDD" id="cd01392">
    <property type="entry name" value="HTH_LacI"/>
    <property type="match status" value="1"/>
</dbReference>
<keyword evidence="4" id="KW-0804">Transcription</keyword>
<dbReference type="RefSeq" id="WP_203926960.1">
    <property type="nucleotide sequence ID" value="NZ_BOPH01000022.1"/>
</dbReference>
<proteinExistence type="predicted"/>
<dbReference type="PANTHER" id="PTHR30146">
    <property type="entry name" value="LACI-RELATED TRANSCRIPTIONAL REPRESSOR"/>
    <property type="match status" value="1"/>
</dbReference>
<evidence type="ECO:0000313" key="6">
    <source>
        <dbReference type="EMBL" id="GIJ66997.1"/>
    </source>
</evidence>
<accession>A0A8J3ZQ44</accession>
<dbReference type="CDD" id="cd06288">
    <property type="entry name" value="PBP1_sucrose_transcription_regulator"/>
    <property type="match status" value="1"/>
</dbReference>
<sequence>MPERPARLVDVAARAGVSRTTASFVLSGRTDMGIAAATAERVRRAARELDYRPNLMSHGLRTRQTRTIALVSDTVVSEPYAGQLVYGALAAAAARGHRLFIGETGDDPALRAATVDDFLDRQVDGIVLAALSTGVISVPRAAHGRPLVLLNGTAARRRVCAVLPDERGAGRTAARALLDHGHRDGVYLVGERAPWLFAGRERLAGIVETLAGEGIGLAGTVDCYWWPEPAYEATARLLRDGVRPRAVICLNDRIAFGVYQALQEAGLVVPDDVSVVSFDDSDLARWLRPGLTSIALPHAEMGRRAVELLLDGAPPTVERIPMPLAARSSVARA</sequence>
<dbReference type="GO" id="GO:0003700">
    <property type="term" value="F:DNA-binding transcription factor activity"/>
    <property type="evidence" value="ECO:0007669"/>
    <property type="project" value="TreeGrafter"/>
</dbReference>
<dbReference type="SUPFAM" id="SSF53822">
    <property type="entry name" value="Periplasmic binding protein-like I"/>
    <property type="match status" value="1"/>
</dbReference>
<dbReference type="EMBL" id="BOPH01000022">
    <property type="protein sequence ID" value="GIJ66997.1"/>
    <property type="molecule type" value="Genomic_DNA"/>
</dbReference>
<evidence type="ECO:0000256" key="3">
    <source>
        <dbReference type="ARBA" id="ARBA00023125"/>
    </source>
</evidence>
<dbReference type="InterPro" id="IPR046335">
    <property type="entry name" value="LacI/GalR-like_sensor"/>
</dbReference>
<dbReference type="PROSITE" id="PS50932">
    <property type="entry name" value="HTH_LACI_2"/>
    <property type="match status" value="1"/>
</dbReference>
<keyword evidence="2" id="KW-0805">Transcription regulation</keyword>
<dbReference type="InterPro" id="IPR010982">
    <property type="entry name" value="Lambda_DNA-bd_dom_sf"/>
</dbReference>